<protein>
    <recommendedName>
        <fullName evidence="4">Prevent-host-death family protein</fullName>
    </recommendedName>
</protein>
<reference evidence="3" key="1">
    <citation type="journal article" date="2019" name="Int. J. Syst. Evol. Microbiol.">
        <title>The Global Catalogue of Microorganisms (GCM) 10K type strain sequencing project: providing services to taxonomists for standard genome sequencing and annotation.</title>
        <authorList>
            <consortium name="The Broad Institute Genomics Platform"/>
            <consortium name="The Broad Institute Genome Sequencing Center for Infectious Disease"/>
            <person name="Wu L."/>
            <person name="Ma J."/>
        </authorList>
    </citation>
    <scope>NUCLEOTIDE SEQUENCE [LARGE SCALE GENOMIC DNA]</scope>
    <source>
        <strain evidence="3">JCM 16902</strain>
    </source>
</reference>
<organism evidence="2 3">
    <name type="scientific">Kineosporia mesophila</name>
    <dbReference type="NCBI Taxonomy" id="566012"/>
    <lineage>
        <taxon>Bacteria</taxon>
        <taxon>Bacillati</taxon>
        <taxon>Actinomycetota</taxon>
        <taxon>Actinomycetes</taxon>
        <taxon>Kineosporiales</taxon>
        <taxon>Kineosporiaceae</taxon>
        <taxon>Kineosporia</taxon>
    </lineage>
</organism>
<accession>A0ABP7A1J6</accession>
<evidence type="ECO:0008006" key="4">
    <source>
        <dbReference type="Google" id="ProtNLM"/>
    </source>
</evidence>
<gene>
    <name evidence="2" type="ORF">GCM10022223_44350</name>
</gene>
<comment type="caution">
    <text evidence="2">The sequence shown here is derived from an EMBL/GenBank/DDBJ whole genome shotgun (WGS) entry which is preliminary data.</text>
</comment>
<dbReference type="Proteomes" id="UP001501074">
    <property type="component" value="Unassembled WGS sequence"/>
</dbReference>
<evidence type="ECO:0000256" key="1">
    <source>
        <dbReference type="SAM" id="MobiDB-lite"/>
    </source>
</evidence>
<feature type="region of interest" description="Disordered" evidence="1">
    <location>
        <begin position="137"/>
        <end position="159"/>
    </location>
</feature>
<dbReference type="EMBL" id="BAAAZO010000009">
    <property type="protein sequence ID" value="GAA3622516.1"/>
    <property type="molecule type" value="Genomic_DNA"/>
</dbReference>
<proteinExistence type="predicted"/>
<evidence type="ECO:0000313" key="2">
    <source>
        <dbReference type="EMBL" id="GAA3622516.1"/>
    </source>
</evidence>
<evidence type="ECO:0000313" key="3">
    <source>
        <dbReference type="Proteomes" id="UP001501074"/>
    </source>
</evidence>
<name>A0ABP7A1J6_9ACTN</name>
<keyword evidence="3" id="KW-1185">Reference proteome</keyword>
<sequence>MMDPMVTTVPLSDFSRRTTEVTKLVAEGDVILGRRDAADLYLSTRERHEREVRGLQVATRALAALAAVRPDLAADALTESLPWVAWLPVEEKVKCLQELLGDLRAGADTGELRPFFLSMAAWQSSAIAWADPDNAQALRDAEAEEDSNDVDSVIGRPGA</sequence>